<dbReference type="PANTHER" id="PTHR16320">
    <property type="entry name" value="SPHINGOMYELINASE FAMILY MEMBER"/>
    <property type="match status" value="1"/>
</dbReference>
<dbReference type="InterPro" id="IPR036691">
    <property type="entry name" value="Endo/exonu/phosph_ase_sf"/>
</dbReference>
<keyword evidence="3" id="KW-1133">Transmembrane helix</keyword>
<dbReference type="SUPFAM" id="SSF56219">
    <property type="entry name" value="DNase I-like"/>
    <property type="match status" value="1"/>
</dbReference>
<dbReference type="Gene3D" id="3.60.10.10">
    <property type="entry name" value="Endonuclease/exonuclease/phosphatase"/>
    <property type="match status" value="1"/>
</dbReference>
<dbReference type="EC" id="3.1.4.12" evidence="1"/>
<keyword evidence="3" id="KW-0812">Transmembrane</keyword>
<name>A0A5K1VTK6_ENTHI</name>
<dbReference type="EMBL" id="BDEQ01000001">
    <property type="protein sequence ID" value="GAT98399.1"/>
    <property type="molecule type" value="Genomic_DNA"/>
</dbReference>
<dbReference type="OMA" id="ICGDFSI"/>
<dbReference type="VEuPathDB" id="AmoebaDB:EHI_061020"/>
<dbReference type="VEuPathDB" id="AmoebaDB:EHI7A_034070"/>
<gene>
    <name evidence="4" type="ORF">CL6EHI_061020</name>
</gene>
<dbReference type="GO" id="GO:0004767">
    <property type="term" value="F:sphingomyelin phosphodiesterase activity"/>
    <property type="evidence" value="ECO:0007669"/>
    <property type="project" value="UniProtKB-EC"/>
</dbReference>
<comment type="caution">
    <text evidence="4">The sequence shown here is derived from an EMBL/GenBank/DDBJ whole genome shotgun (WGS) entry which is preliminary data.</text>
</comment>
<dbReference type="FunFam" id="3.60.10.10:FF:000134">
    <property type="entry name" value="Sphingomyelinase C, putative"/>
    <property type="match status" value="1"/>
</dbReference>
<proteinExistence type="predicted"/>
<dbReference type="GO" id="GO:0005576">
    <property type="term" value="C:extracellular region"/>
    <property type="evidence" value="ECO:0007669"/>
    <property type="project" value="InterPro"/>
</dbReference>
<keyword evidence="2" id="KW-0378">Hydrolase</keyword>
<dbReference type="InterPro" id="IPR038772">
    <property type="entry name" value="Sph/SMPD2-like"/>
</dbReference>
<evidence type="ECO:0000313" key="4">
    <source>
        <dbReference type="EMBL" id="GAT98399.1"/>
    </source>
</evidence>
<evidence type="ECO:0000256" key="2">
    <source>
        <dbReference type="ARBA" id="ARBA00022801"/>
    </source>
</evidence>
<evidence type="ECO:0000256" key="1">
    <source>
        <dbReference type="ARBA" id="ARBA00012369"/>
    </source>
</evidence>
<dbReference type="PANTHER" id="PTHR16320:SF1">
    <property type="entry name" value="SPHINGOMYELINASE DDB_G0288017"/>
    <property type="match status" value="1"/>
</dbReference>
<dbReference type="CDD" id="cd09078">
    <property type="entry name" value="nSMase"/>
    <property type="match status" value="1"/>
</dbReference>
<dbReference type="VEuPathDB" id="AmoebaDB:EHI5A_057250"/>
<dbReference type="GO" id="GO:0005737">
    <property type="term" value="C:cytoplasm"/>
    <property type="evidence" value="ECO:0007669"/>
    <property type="project" value="TreeGrafter"/>
</dbReference>
<dbReference type="VEuPathDB" id="AmoebaDB:KM1_071890"/>
<dbReference type="Proteomes" id="UP000078387">
    <property type="component" value="Unassembled WGS sequence"/>
</dbReference>
<evidence type="ECO:0000313" key="5">
    <source>
        <dbReference type="Proteomes" id="UP000078387"/>
    </source>
</evidence>
<reference evidence="4 5" key="1">
    <citation type="submission" date="2016-05" db="EMBL/GenBank/DDBJ databases">
        <title>First whole genome sequencing of Entamoeba histolytica HM1:IMSS-clone-6.</title>
        <authorList>
            <person name="Mukherjee Avik.K."/>
            <person name="Izumyama S."/>
            <person name="Nakada-Tsukui K."/>
            <person name="Nozaki T."/>
        </authorList>
    </citation>
    <scope>NUCLEOTIDE SEQUENCE [LARGE SCALE GENOMIC DNA]</scope>
    <source>
        <strain evidence="4 5">HM1:IMSS clone 6</strain>
    </source>
</reference>
<feature type="transmembrane region" description="Helical" evidence="3">
    <location>
        <begin position="15"/>
        <end position="39"/>
    </location>
</feature>
<sequence>MATKLDFNIFLTPKVYISLAVIVSVIIILFIAIFVFQCYHRNCFITLKEILIESDYSTQQISVLSYNLCMRAPLVSNEGDDFKNVRLDLFIKNVLEHFDIIFLQDVIGAYSARRAHLIECAYEKGLTHSLVSLTPILPCFICDGGLLILSRIPLKDRDQYIFKSRIYPESILSRGILYSKIQPNESTTLHIFNTQLQSISNNPLVNQVRLNQLDELVKFILSKTSKDEYPILVCGDFSINALAKAETIIDETFWESGETEESEMKDSIKYIEEQTDEYVQLIDKLSDIGIVKDIIYNGLHRHPITTGDTYFDNNNKELPLETVLTKKEDQLSKRCEDYIFLIIRSKEIEIVNPYIHTYDVNNDNFNFLSSHYGLSCVINC</sequence>
<evidence type="ECO:0000256" key="3">
    <source>
        <dbReference type="SAM" id="Phobius"/>
    </source>
</evidence>
<accession>A0A5K1VTK6</accession>
<organism evidence="4 5">
    <name type="scientific">Entamoeba histolytica</name>
    <dbReference type="NCBI Taxonomy" id="5759"/>
    <lineage>
        <taxon>Eukaryota</taxon>
        <taxon>Amoebozoa</taxon>
        <taxon>Evosea</taxon>
        <taxon>Archamoebae</taxon>
        <taxon>Mastigamoebida</taxon>
        <taxon>Entamoebidae</taxon>
        <taxon>Entamoeba</taxon>
    </lineage>
</organism>
<protein>
    <recommendedName>
        <fullName evidence="1">sphingomyelin phosphodiesterase</fullName>
        <ecNumber evidence="1">3.1.4.12</ecNumber>
    </recommendedName>
</protein>
<keyword evidence="3" id="KW-0472">Membrane</keyword>
<dbReference type="InterPro" id="IPR017766">
    <property type="entry name" value="Sphingomyelinase/PLipase_C"/>
</dbReference>
<dbReference type="VEuPathDB" id="AmoebaDB:EHI8A_031680"/>
<dbReference type="AlphaFoldDB" id="A0A5K1VTK6"/>